<feature type="chain" id="PRO_5036908735" evidence="2">
    <location>
        <begin position="23"/>
        <end position="484"/>
    </location>
</feature>
<sequence>MFLVIFRKTFVLYFFNVLVSLAQVSDNGPSIELGTTTFPIERPFAISVIIPNSETRATVHFPDIDGFTKKGILTSTTSSEVAGENVVSQVITQNYQARAPGRFRLPPFKITVNDKTVESEGAILVVQPAAGTQNVAGSQLTTKDITPNGAAFLSLRTSKNTIFSGEGVAMTLSFFVADNYPYVLNFVALDRQLQVITKKIRPTNAWEENLPINDLKPIPVTIKGKKFREFRLYQSVFFPLSNQSLRIPSVSLQLARPRPVIGPPSPKTDMVTFANKPVQVTVKLLPKHPLRGRVPVGEFRLEESLERQHMAIGKSVRYAFTIAGEGNIATLSAPTLLNPNAELDIFPPEERHTINHNGHQITGQKTFTYFLVPHQNGSLPLANRFQWIYFDPKKARYDTLLPQFRLQVGGGDVAASGKDVSATNVAGINGEAPLVVASGNSLYAGIETMDSTQQSIPVSALIRAVANVLIIIMLLGMIVVFIRK</sequence>
<evidence type="ECO:0000256" key="2">
    <source>
        <dbReference type="SAM" id="SignalP"/>
    </source>
</evidence>
<comment type="caution">
    <text evidence="3">The sequence shown here is derived from an EMBL/GenBank/DDBJ whole genome shotgun (WGS) entry which is preliminary data.</text>
</comment>
<dbReference type="InterPro" id="IPR025738">
    <property type="entry name" value="BatD"/>
</dbReference>
<evidence type="ECO:0000313" key="4">
    <source>
        <dbReference type="Proteomes" id="UP000598820"/>
    </source>
</evidence>
<keyword evidence="1" id="KW-0472">Membrane</keyword>
<feature type="signal peptide" evidence="2">
    <location>
        <begin position="1"/>
        <end position="22"/>
    </location>
</feature>
<reference evidence="3" key="1">
    <citation type="submission" date="2020-09" db="EMBL/GenBank/DDBJ databases">
        <authorList>
            <person name="Kim M.K."/>
        </authorList>
    </citation>
    <scope>NUCLEOTIDE SEQUENCE</scope>
    <source>
        <strain evidence="3">BT702</strain>
    </source>
</reference>
<evidence type="ECO:0000256" key="1">
    <source>
        <dbReference type="SAM" id="Phobius"/>
    </source>
</evidence>
<evidence type="ECO:0000313" key="3">
    <source>
        <dbReference type="EMBL" id="MBD2704037.1"/>
    </source>
</evidence>
<gene>
    <name evidence="3" type="ORF">IC229_25555</name>
</gene>
<dbReference type="PANTHER" id="PTHR40940:SF2">
    <property type="entry name" value="BATD"/>
    <property type="match status" value="1"/>
</dbReference>
<dbReference type="Proteomes" id="UP000598820">
    <property type="component" value="Unassembled WGS sequence"/>
</dbReference>
<organism evidence="3 4">
    <name type="scientific">Spirosoma profusum</name>
    <dbReference type="NCBI Taxonomy" id="2771354"/>
    <lineage>
        <taxon>Bacteria</taxon>
        <taxon>Pseudomonadati</taxon>
        <taxon>Bacteroidota</taxon>
        <taxon>Cytophagia</taxon>
        <taxon>Cytophagales</taxon>
        <taxon>Cytophagaceae</taxon>
        <taxon>Spirosoma</taxon>
    </lineage>
</organism>
<keyword evidence="1" id="KW-1133">Transmembrane helix</keyword>
<accession>A0A927AUF5</accession>
<keyword evidence="4" id="KW-1185">Reference proteome</keyword>
<dbReference type="EMBL" id="JACWZY010000027">
    <property type="protein sequence ID" value="MBD2704037.1"/>
    <property type="molecule type" value="Genomic_DNA"/>
</dbReference>
<keyword evidence="1" id="KW-0812">Transmembrane</keyword>
<dbReference type="Pfam" id="PF13584">
    <property type="entry name" value="BatD"/>
    <property type="match status" value="1"/>
</dbReference>
<protein>
    <submittedName>
        <fullName evidence="3">BatD family protein</fullName>
    </submittedName>
</protein>
<dbReference type="AlphaFoldDB" id="A0A927AUF5"/>
<dbReference type="PANTHER" id="PTHR40940">
    <property type="entry name" value="PROTEIN BATD-RELATED"/>
    <property type="match status" value="1"/>
</dbReference>
<proteinExistence type="predicted"/>
<keyword evidence="2" id="KW-0732">Signal</keyword>
<name>A0A927AUF5_9BACT</name>
<feature type="transmembrane region" description="Helical" evidence="1">
    <location>
        <begin position="460"/>
        <end position="482"/>
    </location>
</feature>